<dbReference type="Gene3D" id="3.40.462.10">
    <property type="entry name" value="FAD-linked oxidases, C-terminal domain"/>
    <property type="match status" value="1"/>
</dbReference>
<dbReference type="GO" id="GO:0016020">
    <property type="term" value="C:membrane"/>
    <property type="evidence" value="ECO:0007669"/>
    <property type="project" value="InterPro"/>
</dbReference>
<sequence length="729" mass="84323">MIHIKSFSQTLPVSFLLFTRRGRISRIPYLNAQIFIWLAFYILYHAINYLFGYSMTVVIYPLLYWALFCTATKRLHDSNRSSWFLLSIFIPVVGLLWLFYRLVLRGSFRKDNKYGSAPNLTDDYLVNDDAQEIPHLKTEERIVNDVTGLNPIIVSQVVAPQTIEEVQQLVKSTNGAISVGGGRFSMGGQTASHQSLHIDMRSLNKIIDFSKENKTIKVQSGIRWCDIQKHIDPHDLSIKIMQTYANFTIGGSLSVNVHGRYIGQGPLILSVNSIDIVLPDGSLVHATPDENSEIFYGAIGGYNGLGIIVQTELQLSDNIKIKRISKKMSRNEYYDYFCKNIRENQRAILHNADIYPPHYLKVNSGTWEETSDKPTVKTRLMPLKDSYPIERYLMWAFSESPFGKWRREHILEPLYFMGKKVHWKNYEAGYDVAELEPNSRTNQTYVLREYFVPVNQFEKFSGLMAEIFQRHQVNVINVSIRHAQADPGSYLAWAREEVFAYVVYYKQSTKESAKHAVAVWTRELIDAVISVNGAYYLPYQAHATSQQFHAAYPNAKKLFQLKEKLDPHFKFRNVIWDTYYKTKEQKMRETNSEFVQVFSKTKWSDGFYRFLQVIFHLYPEDKFHALIKTSCEEKQDDESIYKLVQSKLPQIKPFFSLLTLALPALKKQKKEITKQTLQILDSKAPINGYLEIGSTGRYIGHLKKQHPVSGQIYLMNDRAPDNSIGEIFE</sequence>
<name>A0A3B1E328_9ZZZZ</name>
<dbReference type="InterPro" id="IPR036318">
    <property type="entry name" value="FAD-bd_PCMH-like_sf"/>
</dbReference>
<dbReference type="PANTHER" id="PTHR43762:SF1">
    <property type="entry name" value="D-ARABINONO-1,4-LACTONE OXIDASE"/>
    <property type="match status" value="1"/>
</dbReference>
<evidence type="ECO:0000256" key="1">
    <source>
        <dbReference type="ARBA" id="ARBA00022630"/>
    </source>
</evidence>
<gene>
    <name evidence="5" type="ORF">MNBD_PLANCTO02-291</name>
</gene>
<organism evidence="5">
    <name type="scientific">hydrothermal vent metagenome</name>
    <dbReference type="NCBI Taxonomy" id="652676"/>
    <lineage>
        <taxon>unclassified sequences</taxon>
        <taxon>metagenomes</taxon>
        <taxon>ecological metagenomes</taxon>
    </lineage>
</organism>
<dbReference type="Pfam" id="PF05656">
    <property type="entry name" value="DUF805"/>
    <property type="match status" value="1"/>
</dbReference>
<dbReference type="EMBL" id="UOGL01000383">
    <property type="protein sequence ID" value="VAX39925.1"/>
    <property type="molecule type" value="Genomic_DNA"/>
</dbReference>
<keyword evidence="3" id="KW-1133">Transmembrane helix</keyword>
<protein>
    <recommendedName>
        <fullName evidence="4">FAD-binding PCMH-type domain-containing protein</fullName>
    </recommendedName>
</protein>
<dbReference type="PANTHER" id="PTHR43762">
    <property type="entry name" value="L-GULONOLACTONE OXIDASE"/>
    <property type="match status" value="1"/>
</dbReference>
<keyword evidence="2" id="KW-0274">FAD</keyword>
<dbReference type="InterPro" id="IPR016167">
    <property type="entry name" value="FAD-bd_PCMH_sub1"/>
</dbReference>
<dbReference type="InterPro" id="IPR010031">
    <property type="entry name" value="FAD_lactone_oxidase-like"/>
</dbReference>
<dbReference type="AlphaFoldDB" id="A0A3B1E328"/>
<evidence type="ECO:0000256" key="2">
    <source>
        <dbReference type="ARBA" id="ARBA00022827"/>
    </source>
</evidence>
<keyword evidence="3" id="KW-0812">Transmembrane</keyword>
<evidence type="ECO:0000259" key="4">
    <source>
        <dbReference type="PROSITE" id="PS51387"/>
    </source>
</evidence>
<feature type="transmembrane region" description="Helical" evidence="3">
    <location>
        <begin position="83"/>
        <end position="103"/>
    </location>
</feature>
<dbReference type="InterPro" id="IPR008523">
    <property type="entry name" value="DUF805"/>
</dbReference>
<dbReference type="GO" id="GO:0016899">
    <property type="term" value="F:oxidoreductase activity, acting on the CH-OH group of donors, oxygen as acceptor"/>
    <property type="evidence" value="ECO:0007669"/>
    <property type="project" value="InterPro"/>
</dbReference>
<feature type="transmembrane region" description="Helical" evidence="3">
    <location>
        <begin position="50"/>
        <end position="71"/>
    </location>
</feature>
<dbReference type="InterPro" id="IPR016164">
    <property type="entry name" value="FAD-linked_Oxase-like_C"/>
</dbReference>
<accession>A0A3B1E328</accession>
<dbReference type="Gene3D" id="3.30.465.10">
    <property type="match status" value="1"/>
</dbReference>
<dbReference type="InterPro" id="IPR016169">
    <property type="entry name" value="FAD-bd_PCMH_sub2"/>
</dbReference>
<evidence type="ECO:0000256" key="3">
    <source>
        <dbReference type="SAM" id="Phobius"/>
    </source>
</evidence>
<dbReference type="Pfam" id="PF01565">
    <property type="entry name" value="FAD_binding_4"/>
    <property type="match status" value="1"/>
</dbReference>
<keyword evidence="1" id="KW-0285">Flavoprotein</keyword>
<dbReference type="SUPFAM" id="SSF55103">
    <property type="entry name" value="FAD-linked oxidases, C-terminal domain"/>
    <property type="match status" value="1"/>
</dbReference>
<reference evidence="5" key="1">
    <citation type="submission" date="2018-06" db="EMBL/GenBank/DDBJ databases">
        <authorList>
            <person name="Zhirakovskaya E."/>
        </authorList>
    </citation>
    <scope>NUCLEOTIDE SEQUENCE</scope>
</reference>
<feature type="domain" description="FAD-binding PCMH-type" evidence="4">
    <location>
        <begin position="147"/>
        <end position="318"/>
    </location>
</feature>
<feature type="transmembrane region" description="Helical" evidence="3">
    <location>
        <begin position="27"/>
        <end position="44"/>
    </location>
</feature>
<dbReference type="GO" id="GO:0071949">
    <property type="term" value="F:FAD binding"/>
    <property type="evidence" value="ECO:0007669"/>
    <property type="project" value="InterPro"/>
</dbReference>
<dbReference type="InterPro" id="IPR016170">
    <property type="entry name" value="Cytok_DH_C_sf"/>
</dbReference>
<proteinExistence type="predicted"/>
<feature type="non-terminal residue" evidence="5">
    <location>
        <position position="729"/>
    </location>
</feature>
<dbReference type="InterPro" id="IPR016166">
    <property type="entry name" value="FAD-bd_PCMH"/>
</dbReference>
<keyword evidence="3" id="KW-0472">Membrane</keyword>
<evidence type="ECO:0000313" key="5">
    <source>
        <dbReference type="EMBL" id="VAX39925.1"/>
    </source>
</evidence>
<dbReference type="SUPFAM" id="SSF56176">
    <property type="entry name" value="FAD-binding/transporter-associated domain-like"/>
    <property type="match status" value="1"/>
</dbReference>
<dbReference type="Gene3D" id="3.30.43.10">
    <property type="entry name" value="Uridine Diphospho-n-acetylenolpyruvylglucosamine Reductase, domain 2"/>
    <property type="match status" value="1"/>
</dbReference>
<dbReference type="InterPro" id="IPR006094">
    <property type="entry name" value="Oxid_FAD_bind_N"/>
</dbReference>
<dbReference type="PROSITE" id="PS51387">
    <property type="entry name" value="FAD_PCMH"/>
    <property type="match status" value="1"/>
</dbReference>